<evidence type="ECO:0000256" key="1">
    <source>
        <dbReference type="SAM" id="MobiDB-lite"/>
    </source>
</evidence>
<accession>Q6IKU3</accession>
<feature type="compositionally biased region" description="Pro residues" evidence="1">
    <location>
        <begin position="83"/>
        <end position="95"/>
    </location>
</feature>
<proteinExistence type="predicted"/>
<protein>
    <submittedName>
        <fullName evidence="2">HDC11456</fullName>
    </submittedName>
</protein>
<organism evidence="2">
    <name type="scientific">Drosophila melanogaster</name>
    <name type="common">Fruit fly</name>
    <dbReference type="NCBI Taxonomy" id="7227"/>
    <lineage>
        <taxon>Eukaryota</taxon>
        <taxon>Metazoa</taxon>
        <taxon>Ecdysozoa</taxon>
        <taxon>Arthropoda</taxon>
        <taxon>Hexapoda</taxon>
        <taxon>Insecta</taxon>
        <taxon>Pterygota</taxon>
        <taxon>Neoptera</taxon>
        <taxon>Endopterygota</taxon>
        <taxon>Diptera</taxon>
        <taxon>Brachycera</taxon>
        <taxon>Muscomorpha</taxon>
        <taxon>Ephydroidea</taxon>
        <taxon>Drosophilidae</taxon>
        <taxon>Drosophila</taxon>
        <taxon>Sophophora</taxon>
    </lineage>
</organism>
<dbReference type="AlphaFoldDB" id="Q6IKU3"/>
<evidence type="ECO:0000313" key="2">
    <source>
        <dbReference type="EMBL" id="DAA03116.1"/>
    </source>
</evidence>
<name>Q6IKU3_DROME</name>
<sequence>MSGAFLMDKQQEFKCRLLTGGNEVVRGIEEWLQPTISHKTDCRRILSSAAHHPMSSLSHATLSICLYQCLFPGGAPPLASAPAPAPPPPAPPPPLLQFNLPGPLHTSDRARMKKRRHKFVRIFALPRGD</sequence>
<feature type="region of interest" description="Disordered" evidence="1">
    <location>
        <begin position="78"/>
        <end position="111"/>
    </location>
</feature>
<reference evidence="2" key="1">
    <citation type="journal article" date="2003" name="Genome Biol.">
        <title>An integrated gene annotation and transcriptional profiling approach towards the full gene content of the Drosophila genome.</title>
        <authorList>
            <person name="Hild M."/>
            <person name="Beckmann B."/>
            <person name="Haas S.A."/>
            <person name="Koch B."/>
            <person name="Solovyev V."/>
            <person name="Busold C."/>
            <person name="Fellenberg K."/>
            <person name="Boutros M."/>
            <person name="Vingron M."/>
            <person name="Sauer F."/>
            <person name="Hoheisel J.D."/>
            <person name="Paro R."/>
        </authorList>
    </citation>
    <scope>NUCLEOTIDE SEQUENCE</scope>
</reference>
<dbReference type="EMBL" id="BK002273">
    <property type="protein sequence ID" value="DAA03116.1"/>
    <property type="molecule type" value="Genomic_DNA"/>
</dbReference>
<gene>
    <name evidence="2" type="ORF">HDC11456</name>
</gene>